<dbReference type="InterPro" id="IPR006685">
    <property type="entry name" value="MscS_channel_2nd"/>
</dbReference>
<keyword evidence="2 5" id="KW-0812">Transmembrane</keyword>
<name>A0ABT8L249_9BACT</name>
<comment type="caution">
    <text evidence="7">The sequence shown here is derived from an EMBL/GenBank/DDBJ whole genome shotgun (WGS) entry which is preliminary data.</text>
</comment>
<feature type="transmembrane region" description="Helical" evidence="5">
    <location>
        <begin position="6"/>
        <end position="28"/>
    </location>
</feature>
<organism evidence="7 8">
    <name type="scientific">Agaribacillus aureus</name>
    <dbReference type="NCBI Taxonomy" id="3051825"/>
    <lineage>
        <taxon>Bacteria</taxon>
        <taxon>Pseudomonadati</taxon>
        <taxon>Bacteroidota</taxon>
        <taxon>Cytophagia</taxon>
        <taxon>Cytophagales</taxon>
        <taxon>Splendidivirgaceae</taxon>
        <taxon>Agaribacillus</taxon>
    </lineage>
</organism>
<dbReference type="InterPro" id="IPR023408">
    <property type="entry name" value="MscS_beta-dom_sf"/>
</dbReference>
<feature type="transmembrane region" description="Helical" evidence="5">
    <location>
        <begin position="48"/>
        <end position="69"/>
    </location>
</feature>
<feature type="domain" description="Mechanosensitive ion channel MscS" evidence="6">
    <location>
        <begin position="96"/>
        <end position="151"/>
    </location>
</feature>
<reference evidence="7" key="1">
    <citation type="submission" date="2023-06" db="EMBL/GenBank/DDBJ databases">
        <title>Genomic of Agaribacillus aureum.</title>
        <authorList>
            <person name="Wang G."/>
        </authorList>
    </citation>
    <scope>NUCLEOTIDE SEQUENCE</scope>
    <source>
        <strain evidence="7">BMA12</strain>
    </source>
</reference>
<dbReference type="InterPro" id="IPR010920">
    <property type="entry name" value="LSM_dom_sf"/>
</dbReference>
<dbReference type="RefSeq" id="WP_346757147.1">
    <property type="nucleotide sequence ID" value="NZ_JAUJEB010000001.1"/>
</dbReference>
<proteinExistence type="predicted"/>
<gene>
    <name evidence="7" type="ORF">QQ020_07145</name>
</gene>
<feature type="transmembrane region" description="Helical" evidence="5">
    <location>
        <begin position="75"/>
        <end position="95"/>
    </location>
</feature>
<accession>A0ABT8L249</accession>
<evidence type="ECO:0000313" key="7">
    <source>
        <dbReference type="EMBL" id="MDN5211819.1"/>
    </source>
</evidence>
<evidence type="ECO:0000256" key="5">
    <source>
        <dbReference type="SAM" id="Phobius"/>
    </source>
</evidence>
<evidence type="ECO:0000313" key="8">
    <source>
        <dbReference type="Proteomes" id="UP001172083"/>
    </source>
</evidence>
<comment type="subcellular location">
    <subcellularLocation>
        <location evidence="1">Membrane</location>
    </subcellularLocation>
</comment>
<sequence length="249" mass="28748">MKELNFLINVLTHLILPAVLILTFFTVLKLFKRKFPGRRMLKSQLDRFLPIVEIAVWLIFVSWSIIYFLNDQTWGAVFLLTLCTVLMVIISWVAMKDVFAGVILRLDNSFNLNEWVKINDVSGKITKLGYRTFELETGSGEMVSIPYSRISGEIRSKPNVSEKIKSHSFSINLPKTHSIDETAKALKFALANAPWSSLKKLPTVKFITESEDRYQFETIIYSMKVSYFQQIKKMLYELFADIKIIESGK</sequence>
<dbReference type="Pfam" id="PF00924">
    <property type="entry name" value="MS_channel_2nd"/>
    <property type="match status" value="1"/>
</dbReference>
<protein>
    <submittedName>
        <fullName evidence="7">Mechanosensitive ion channel family protein</fullName>
    </submittedName>
</protein>
<dbReference type="Proteomes" id="UP001172083">
    <property type="component" value="Unassembled WGS sequence"/>
</dbReference>
<keyword evidence="3 5" id="KW-1133">Transmembrane helix</keyword>
<evidence type="ECO:0000259" key="6">
    <source>
        <dbReference type="Pfam" id="PF00924"/>
    </source>
</evidence>
<dbReference type="SUPFAM" id="SSF50182">
    <property type="entry name" value="Sm-like ribonucleoproteins"/>
    <property type="match status" value="1"/>
</dbReference>
<evidence type="ECO:0000256" key="3">
    <source>
        <dbReference type="ARBA" id="ARBA00022989"/>
    </source>
</evidence>
<evidence type="ECO:0000256" key="2">
    <source>
        <dbReference type="ARBA" id="ARBA00022692"/>
    </source>
</evidence>
<dbReference type="EMBL" id="JAUJEB010000001">
    <property type="protein sequence ID" value="MDN5211819.1"/>
    <property type="molecule type" value="Genomic_DNA"/>
</dbReference>
<keyword evidence="8" id="KW-1185">Reference proteome</keyword>
<evidence type="ECO:0000256" key="4">
    <source>
        <dbReference type="ARBA" id="ARBA00023136"/>
    </source>
</evidence>
<keyword evidence="4 5" id="KW-0472">Membrane</keyword>
<dbReference type="Gene3D" id="2.30.30.60">
    <property type="match status" value="1"/>
</dbReference>
<evidence type="ECO:0000256" key="1">
    <source>
        <dbReference type="ARBA" id="ARBA00004370"/>
    </source>
</evidence>